<dbReference type="InterPro" id="IPR001680">
    <property type="entry name" value="WD40_rpt"/>
</dbReference>
<dbReference type="SMART" id="SM00320">
    <property type="entry name" value="WD40"/>
    <property type="match status" value="3"/>
</dbReference>
<sequence length="450" mass="50172">MPRTTTLECSGCPPLRALTFDSLGLIKVVEARDKQWAIPQVVERWGEPESSKCVMAVSMIDRNSQPLLAVARKNNEIEVLSPVNGDIQTTISDASGLDDRSEENNIVGLHLFGKQNSELDSRYCTLLTCTTKGNASIRSIELADPSTRSSCIDSPKTWNVCSSGNILCCKVDRDENFALFGGKGVEINIWDINNLTKIWNSKPPPKNNLGIFTPTWFTSAAFLTKDDHRKFVAGTNSHQVRLYDISAQRRPVLSFDFRETPIKALAEDIDGHSVYVGNGSGDMASFDIRTGKMLGGFSGKCSGSIKSIVRHPELPIVASCGLDCYLRLWDTKTRQLLSAVFLKQHIMHVLFDSKFDLKGVDSSLPSKEKTQTEMIPSEEVEELPLKRKKSSRNKEHTEDGSERKKKSKHSKERKKSEGKDEGEKIGSRDERRKSKLKKKKSSSISELLFG</sequence>
<dbReference type="GO" id="GO:0030687">
    <property type="term" value="C:preribosome, large subunit precursor"/>
    <property type="evidence" value="ECO:0007669"/>
    <property type="project" value="TreeGrafter"/>
</dbReference>
<dbReference type="InterPro" id="IPR011047">
    <property type="entry name" value="Quinoprotein_ADH-like_sf"/>
</dbReference>
<dbReference type="PANTHER" id="PTHR16038:SF4">
    <property type="entry name" value="WD REPEAT-CONTAINING PROTEIN 74"/>
    <property type="match status" value="1"/>
</dbReference>
<dbReference type="GO" id="GO:0005730">
    <property type="term" value="C:nucleolus"/>
    <property type="evidence" value="ECO:0007669"/>
    <property type="project" value="InterPro"/>
</dbReference>
<dbReference type="InterPro" id="IPR015943">
    <property type="entry name" value="WD40/YVTN_repeat-like_dom_sf"/>
</dbReference>
<proteinExistence type="predicted"/>
<feature type="compositionally biased region" description="Basic residues" evidence="1">
    <location>
        <begin position="403"/>
        <end position="413"/>
    </location>
</feature>
<evidence type="ECO:0000256" key="1">
    <source>
        <dbReference type="SAM" id="MobiDB-lite"/>
    </source>
</evidence>
<protein>
    <submittedName>
        <fullName evidence="2">Ribosome biogenesis protein NSA1</fullName>
    </submittedName>
</protein>
<gene>
    <name evidence="2" type="ORF">DEO72_LG8g734</name>
</gene>
<dbReference type="Gene3D" id="2.130.10.10">
    <property type="entry name" value="YVTN repeat-like/Quinoprotein amine dehydrogenase"/>
    <property type="match status" value="1"/>
</dbReference>
<accession>A0A4D6MRI1</accession>
<dbReference type="GO" id="GO:0042273">
    <property type="term" value="P:ribosomal large subunit biogenesis"/>
    <property type="evidence" value="ECO:0007669"/>
    <property type="project" value="InterPro"/>
</dbReference>
<dbReference type="EMBL" id="CP039352">
    <property type="protein sequence ID" value="QCE02719.1"/>
    <property type="molecule type" value="Genomic_DNA"/>
</dbReference>
<dbReference type="AlphaFoldDB" id="A0A4D6MRI1"/>
<keyword evidence="3" id="KW-1185">Reference proteome</keyword>
<evidence type="ECO:0000313" key="2">
    <source>
        <dbReference type="EMBL" id="QCE02719.1"/>
    </source>
</evidence>
<evidence type="ECO:0000313" key="3">
    <source>
        <dbReference type="Proteomes" id="UP000501690"/>
    </source>
</evidence>
<feature type="region of interest" description="Disordered" evidence="1">
    <location>
        <begin position="363"/>
        <end position="450"/>
    </location>
</feature>
<dbReference type="Proteomes" id="UP000501690">
    <property type="component" value="Linkage Group LG8"/>
</dbReference>
<name>A0A4D6MRI1_VIGUN</name>
<organism evidence="2 3">
    <name type="scientific">Vigna unguiculata</name>
    <name type="common">Cowpea</name>
    <dbReference type="NCBI Taxonomy" id="3917"/>
    <lineage>
        <taxon>Eukaryota</taxon>
        <taxon>Viridiplantae</taxon>
        <taxon>Streptophyta</taxon>
        <taxon>Embryophyta</taxon>
        <taxon>Tracheophyta</taxon>
        <taxon>Spermatophyta</taxon>
        <taxon>Magnoliopsida</taxon>
        <taxon>eudicotyledons</taxon>
        <taxon>Gunneridae</taxon>
        <taxon>Pentapetalae</taxon>
        <taxon>rosids</taxon>
        <taxon>fabids</taxon>
        <taxon>Fabales</taxon>
        <taxon>Fabaceae</taxon>
        <taxon>Papilionoideae</taxon>
        <taxon>50 kb inversion clade</taxon>
        <taxon>NPAAA clade</taxon>
        <taxon>indigoferoid/millettioid clade</taxon>
        <taxon>Phaseoleae</taxon>
        <taxon>Vigna</taxon>
    </lineage>
</organism>
<dbReference type="InterPro" id="IPR037379">
    <property type="entry name" value="WDR74/Nsa1"/>
</dbReference>
<dbReference type="CDD" id="cd22857">
    <property type="entry name" value="WDR74"/>
    <property type="match status" value="1"/>
</dbReference>
<dbReference type="SUPFAM" id="SSF50998">
    <property type="entry name" value="Quinoprotein alcohol dehydrogenase-like"/>
    <property type="match status" value="1"/>
</dbReference>
<dbReference type="PANTHER" id="PTHR16038">
    <property type="entry name" value="NOP SEVEN ASSOCIATED PROTEIN 1"/>
    <property type="match status" value="1"/>
</dbReference>
<dbReference type="FunFam" id="2.130.10.10:FF:001732">
    <property type="entry name" value="WD repeat-containing protein 74"/>
    <property type="match status" value="1"/>
</dbReference>
<feature type="compositionally biased region" description="Basic and acidic residues" evidence="1">
    <location>
        <begin position="414"/>
        <end position="432"/>
    </location>
</feature>
<reference evidence="2 3" key="1">
    <citation type="submission" date="2019-04" db="EMBL/GenBank/DDBJ databases">
        <title>An improved genome assembly and genetic linkage map for asparagus bean, Vigna unguiculata ssp. sesquipedialis.</title>
        <authorList>
            <person name="Xia Q."/>
            <person name="Zhang R."/>
            <person name="Dong Y."/>
        </authorList>
    </citation>
    <scope>NUCLEOTIDE SEQUENCE [LARGE SCALE GENOMIC DNA]</scope>
    <source>
        <tissue evidence="2">Leaf</tissue>
    </source>
</reference>
<feature type="compositionally biased region" description="Basic and acidic residues" evidence="1">
    <location>
        <begin position="392"/>
        <end position="402"/>
    </location>
</feature>